<feature type="region of interest" description="Disordered" evidence="1">
    <location>
        <begin position="1"/>
        <end position="58"/>
    </location>
</feature>
<dbReference type="Proteomes" id="UP000737018">
    <property type="component" value="Unassembled WGS sequence"/>
</dbReference>
<organism evidence="2 3">
    <name type="scientific">Castanea mollissima</name>
    <name type="common">Chinese chestnut</name>
    <dbReference type="NCBI Taxonomy" id="60419"/>
    <lineage>
        <taxon>Eukaryota</taxon>
        <taxon>Viridiplantae</taxon>
        <taxon>Streptophyta</taxon>
        <taxon>Embryophyta</taxon>
        <taxon>Tracheophyta</taxon>
        <taxon>Spermatophyta</taxon>
        <taxon>Magnoliopsida</taxon>
        <taxon>eudicotyledons</taxon>
        <taxon>Gunneridae</taxon>
        <taxon>Pentapetalae</taxon>
        <taxon>rosids</taxon>
        <taxon>fabids</taxon>
        <taxon>Fagales</taxon>
        <taxon>Fagaceae</taxon>
        <taxon>Castanea</taxon>
    </lineage>
</organism>
<dbReference type="AlphaFoldDB" id="A0A8J4VC08"/>
<evidence type="ECO:0000313" key="2">
    <source>
        <dbReference type="EMBL" id="KAF3942581.1"/>
    </source>
</evidence>
<reference evidence="2" key="1">
    <citation type="submission" date="2020-03" db="EMBL/GenBank/DDBJ databases">
        <title>Castanea mollissima Vanexum genome sequencing.</title>
        <authorList>
            <person name="Staton M."/>
        </authorList>
    </citation>
    <scope>NUCLEOTIDE SEQUENCE</scope>
    <source>
        <tissue evidence="2">Leaf</tissue>
    </source>
</reference>
<protein>
    <submittedName>
        <fullName evidence="2">Uncharacterized protein</fullName>
    </submittedName>
</protein>
<keyword evidence="3" id="KW-1185">Reference proteome</keyword>
<accession>A0A8J4VC08</accession>
<name>A0A8J4VC08_9ROSI</name>
<comment type="caution">
    <text evidence="2">The sequence shown here is derived from an EMBL/GenBank/DDBJ whole genome shotgun (WGS) entry which is preliminary data.</text>
</comment>
<evidence type="ECO:0000313" key="3">
    <source>
        <dbReference type="Proteomes" id="UP000737018"/>
    </source>
</evidence>
<evidence type="ECO:0000256" key="1">
    <source>
        <dbReference type="SAM" id="MobiDB-lite"/>
    </source>
</evidence>
<gene>
    <name evidence="2" type="ORF">CMV_030774</name>
</gene>
<proteinExistence type="predicted"/>
<feature type="non-terminal residue" evidence="2">
    <location>
        <position position="1"/>
    </location>
</feature>
<sequence length="58" mass="6659">DNEKEYWSFLRNNQDRRRDNKGNRGRGGRYNNRGGKHGRSRENDSGAGRPNKAQKVGA</sequence>
<feature type="compositionally biased region" description="Basic and acidic residues" evidence="1">
    <location>
        <begin position="13"/>
        <end position="22"/>
    </location>
</feature>
<dbReference type="EMBL" id="JRKL02013735">
    <property type="protein sequence ID" value="KAF3942581.1"/>
    <property type="molecule type" value="Genomic_DNA"/>
</dbReference>